<reference evidence="2" key="1">
    <citation type="journal article" date="2019" name="Sci. Rep.">
        <title>Draft genome of Tanacetum cinerariifolium, the natural source of mosquito coil.</title>
        <authorList>
            <person name="Yamashiro T."/>
            <person name="Shiraishi A."/>
            <person name="Satake H."/>
            <person name="Nakayama K."/>
        </authorList>
    </citation>
    <scope>NUCLEOTIDE SEQUENCE</scope>
</reference>
<organism evidence="2">
    <name type="scientific">Tanacetum cinerariifolium</name>
    <name type="common">Dalmatian daisy</name>
    <name type="synonym">Chrysanthemum cinerariifolium</name>
    <dbReference type="NCBI Taxonomy" id="118510"/>
    <lineage>
        <taxon>Eukaryota</taxon>
        <taxon>Viridiplantae</taxon>
        <taxon>Streptophyta</taxon>
        <taxon>Embryophyta</taxon>
        <taxon>Tracheophyta</taxon>
        <taxon>Spermatophyta</taxon>
        <taxon>Magnoliopsida</taxon>
        <taxon>eudicotyledons</taxon>
        <taxon>Gunneridae</taxon>
        <taxon>Pentapetalae</taxon>
        <taxon>asterids</taxon>
        <taxon>campanulids</taxon>
        <taxon>Asterales</taxon>
        <taxon>Asteraceae</taxon>
        <taxon>Asteroideae</taxon>
        <taxon>Anthemideae</taxon>
        <taxon>Anthemidinae</taxon>
        <taxon>Tanacetum</taxon>
    </lineage>
</organism>
<sequence length="211" mass="23906">MDFCKKERLVLLADKYTDVGLYAQMVDLTNIRYVADIWYFILPIASSFHSGTETTSIIYRILELMVVVDILINMGEGAMQSHYEIVKGLALDEDEMPEIVDETVPDEEGMSMYSHNDGKLKDLTVMQLKTCLTANKLPIGGKKEVCLNTMRSRTRKKYIFLMLLPILSTFNVVDTRNISSTQDDAEANEMIICLEDRLKAEGILSSDKALM</sequence>
<name>A0A6L2J5F8_TANCI</name>
<dbReference type="Pfam" id="PF03730">
    <property type="entry name" value="Ku_C"/>
    <property type="match status" value="1"/>
</dbReference>
<protein>
    <recommendedName>
        <fullName evidence="1">Ku70/Ku80 C-terminal arm domain-containing protein</fullName>
    </recommendedName>
</protein>
<dbReference type="Gene3D" id="1.10.1600.10">
    <property type="match status" value="1"/>
</dbReference>
<evidence type="ECO:0000313" key="2">
    <source>
        <dbReference type="EMBL" id="GEU31777.1"/>
    </source>
</evidence>
<dbReference type="EMBL" id="BKCJ010000285">
    <property type="protein sequence ID" value="GEU31777.1"/>
    <property type="molecule type" value="Genomic_DNA"/>
</dbReference>
<dbReference type="GO" id="GO:0006303">
    <property type="term" value="P:double-strand break repair via nonhomologous end joining"/>
    <property type="evidence" value="ECO:0007669"/>
    <property type="project" value="InterPro"/>
</dbReference>
<dbReference type="GO" id="GO:0003677">
    <property type="term" value="F:DNA binding"/>
    <property type="evidence" value="ECO:0007669"/>
    <property type="project" value="InterPro"/>
</dbReference>
<feature type="domain" description="Ku70/Ku80 C-terminal arm" evidence="1">
    <location>
        <begin position="78"/>
        <end position="111"/>
    </location>
</feature>
<proteinExistence type="predicted"/>
<evidence type="ECO:0000259" key="1">
    <source>
        <dbReference type="Pfam" id="PF03730"/>
    </source>
</evidence>
<dbReference type="GO" id="GO:0003678">
    <property type="term" value="F:DNA helicase activity"/>
    <property type="evidence" value="ECO:0007669"/>
    <property type="project" value="InterPro"/>
</dbReference>
<dbReference type="AlphaFoldDB" id="A0A6L2J5F8"/>
<dbReference type="InterPro" id="IPR005160">
    <property type="entry name" value="Ku_C"/>
</dbReference>
<gene>
    <name evidence="2" type="ORF">Tci_003755</name>
</gene>
<comment type="caution">
    <text evidence="2">The sequence shown here is derived from an EMBL/GenBank/DDBJ whole genome shotgun (WGS) entry which is preliminary data.</text>
</comment>
<accession>A0A6L2J5F8</accession>